<organism evidence="2 3">
    <name type="scientific">Veronia nyctiphanis</name>
    <dbReference type="NCBI Taxonomy" id="1278244"/>
    <lineage>
        <taxon>Bacteria</taxon>
        <taxon>Pseudomonadati</taxon>
        <taxon>Pseudomonadota</taxon>
        <taxon>Gammaproteobacteria</taxon>
        <taxon>Vibrionales</taxon>
        <taxon>Vibrionaceae</taxon>
        <taxon>Veronia</taxon>
    </lineage>
</organism>
<gene>
    <name evidence="2" type="ORF">CS022_21180</name>
</gene>
<dbReference type="InterPro" id="IPR027417">
    <property type="entry name" value="P-loop_NTPase"/>
</dbReference>
<dbReference type="PANTHER" id="PTHR43581">
    <property type="entry name" value="ATP/GTP PHOSPHATASE"/>
    <property type="match status" value="1"/>
</dbReference>
<comment type="caution">
    <text evidence="2">The sequence shown here is derived from an EMBL/GenBank/DDBJ whole genome shotgun (WGS) entry which is preliminary data.</text>
</comment>
<name>A0A4Q0YN13_9GAMM</name>
<dbReference type="Gene3D" id="3.40.50.300">
    <property type="entry name" value="P-loop containing nucleotide triphosphate hydrolases"/>
    <property type="match status" value="2"/>
</dbReference>
<keyword evidence="3" id="KW-1185">Reference proteome</keyword>
<reference evidence="2 3" key="1">
    <citation type="submission" date="2017-10" db="EMBL/GenBank/DDBJ databases">
        <title>Nyctiphanis sp. nov., isolated from the stomach of the euphausiid Nyctiphanes simplex (Hansen, 1911) in the Gulf of California.</title>
        <authorList>
            <person name="Gomez-Gil B."/>
            <person name="Aguilar-Mendez M."/>
            <person name="Lopez-Cortes A."/>
            <person name="Gomez-Gutierrez J."/>
            <person name="Roque A."/>
            <person name="Lang E."/>
            <person name="Gonzalez-Castillo A."/>
        </authorList>
    </citation>
    <scope>NUCLEOTIDE SEQUENCE [LARGE SCALE GENOMIC DNA]</scope>
    <source>
        <strain evidence="2 3">CAIM 600</strain>
    </source>
</reference>
<feature type="domain" description="ATPase AAA-type core" evidence="1">
    <location>
        <begin position="243"/>
        <end position="385"/>
    </location>
</feature>
<accession>A0A4Q0YN13</accession>
<dbReference type="InterPro" id="IPR003959">
    <property type="entry name" value="ATPase_AAA_core"/>
</dbReference>
<dbReference type="AlphaFoldDB" id="A0A4Q0YN13"/>
<evidence type="ECO:0000313" key="2">
    <source>
        <dbReference type="EMBL" id="RXJ71344.1"/>
    </source>
</evidence>
<sequence length="534" mass="61649">MKLKRLVIPNHKGFVEFETTFDTTTPITTVIGVNGVGKSNLIEIIVSIFRALELGESTSFDYTLSYECRGHNIDVSYSTTDKARSSVVIDSVNRSFAHLKKMANEYLPLNIFTYYSGTNERVEQLFTKHQTRFYNALTNGDSQLMRRFFYCRDVHSFFVLLAFLVDDDPACKEILGRLGIKSLDSVLFCLKKPYWFKNKPSQIMLDDGDHRFWYSRGVVKDFLSTMWKYSIAPIDNKERKTVDFRGRSENQERLYLFLPDDDSLRGLASEYIDTTEFFMNIESTYIADLLESVEVTVTLENGQQVTFDQLSEGERQLLTVLGLMKFTRNDESLFLLDEPDTHLNPRWKLKYFDRIKSILDFNIEGSDKTALDSSQVLLTTHDPLMLTALNAEQIRVLSWNKERTKKTSELPEIDPNTMGVEAIIQSELYGIRTSLDMSIQNLIDERNELLNSIELETDPERKEDLVSSLKAKNIELDSLGQSISHPDPYFSNFAKAMSQSELFRRPHYTQDEYRKLQELAVRKLSEVLSKEGGK</sequence>
<dbReference type="GO" id="GO:0005524">
    <property type="term" value="F:ATP binding"/>
    <property type="evidence" value="ECO:0007669"/>
    <property type="project" value="InterPro"/>
</dbReference>
<dbReference type="SUPFAM" id="SSF52540">
    <property type="entry name" value="P-loop containing nucleoside triphosphate hydrolases"/>
    <property type="match status" value="1"/>
</dbReference>
<evidence type="ECO:0000313" key="3">
    <source>
        <dbReference type="Proteomes" id="UP000290287"/>
    </source>
</evidence>
<dbReference type="Proteomes" id="UP000290287">
    <property type="component" value="Unassembled WGS sequence"/>
</dbReference>
<evidence type="ECO:0000259" key="1">
    <source>
        <dbReference type="Pfam" id="PF13304"/>
    </source>
</evidence>
<protein>
    <submittedName>
        <fullName evidence="2">AAA family ATPase</fullName>
    </submittedName>
</protein>
<proteinExistence type="predicted"/>
<dbReference type="Pfam" id="PF13304">
    <property type="entry name" value="AAA_21"/>
    <property type="match status" value="1"/>
</dbReference>
<dbReference type="PANTHER" id="PTHR43581:SF2">
    <property type="entry name" value="EXCINUCLEASE ATPASE SUBUNIT"/>
    <property type="match status" value="1"/>
</dbReference>
<dbReference type="InterPro" id="IPR051396">
    <property type="entry name" value="Bact_Antivir_Def_Nuclease"/>
</dbReference>
<dbReference type="EMBL" id="PEIB01000038">
    <property type="protein sequence ID" value="RXJ71344.1"/>
    <property type="molecule type" value="Genomic_DNA"/>
</dbReference>
<dbReference type="GO" id="GO:0016887">
    <property type="term" value="F:ATP hydrolysis activity"/>
    <property type="evidence" value="ECO:0007669"/>
    <property type="project" value="InterPro"/>
</dbReference>